<dbReference type="Proteomes" id="UP000095713">
    <property type="component" value="Unassembled WGS sequence"/>
</dbReference>
<feature type="signal peptide" evidence="1">
    <location>
        <begin position="1"/>
        <end position="19"/>
    </location>
</feature>
<keyword evidence="1" id="KW-0732">Signal</keyword>
<keyword evidence="3" id="KW-1185">Reference proteome</keyword>
<evidence type="ECO:0008006" key="4">
    <source>
        <dbReference type="Google" id="ProtNLM"/>
    </source>
</evidence>
<dbReference type="AlphaFoldDB" id="A0A1E5T7S6"/>
<sequence>MKRYLVFLVIGFAFNFCSAQLPYFDPGAAIRELESRSVKKLKEESLKTTVAFGATATVAELEKLSRTRYLGVSTAVNIQYRKYESMCSSYLNPFKKQKCKNRYNYLKYAHRKVMGLLAIPTKHKVNVGVKEQIKQKYAHITNTILKELEALKLKAEKDNFYTRLIIK</sequence>
<evidence type="ECO:0000256" key="1">
    <source>
        <dbReference type="SAM" id="SignalP"/>
    </source>
</evidence>
<name>A0A1E5T7S6_9FLAO</name>
<protein>
    <recommendedName>
        <fullName evidence="4">DUF4142 domain-containing protein</fullName>
    </recommendedName>
</protein>
<comment type="caution">
    <text evidence="2">The sequence shown here is derived from an EMBL/GenBank/DDBJ whole genome shotgun (WGS) entry which is preliminary data.</text>
</comment>
<organism evidence="2 3">
    <name type="scientific">Flavivirga aquatica</name>
    <dbReference type="NCBI Taxonomy" id="1849968"/>
    <lineage>
        <taxon>Bacteria</taxon>
        <taxon>Pseudomonadati</taxon>
        <taxon>Bacteroidota</taxon>
        <taxon>Flavobacteriia</taxon>
        <taxon>Flavobacteriales</taxon>
        <taxon>Flavobacteriaceae</taxon>
        <taxon>Flavivirga</taxon>
    </lineage>
</organism>
<evidence type="ECO:0000313" key="3">
    <source>
        <dbReference type="Proteomes" id="UP000095713"/>
    </source>
</evidence>
<dbReference type="EMBL" id="MDJD01000048">
    <property type="protein sequence ID" value="OEK07357.1"/>
    <property type="molecule type" value="Genomic_DNA"/>
</dbReference>
<gene>
    <name evidence="2" type="ORF">A8C32_18140</name>
</gene>
<evidence type="ECO:0000313" key="2">
    <source>
        <dbReference type="EMBL" id="OEK07357.1"/>
    </source>
</evidence>
<dbReference type="RefSeq" id="WP_069830846.1">
    <property type="nucleotide sequence ID" value="NZ_MDJD01000048.1"/>
</dbReference>
<reference evidence="2 3" key="1">
    <citation type="submission" date="2016-05" db="EMBL/GenBank/DDBJ databases">
        <title>Draft Genome Sequence of Algibacter sp. Strain SK-16 Isolated from the Surface Water of Aburatsubo Inlet.</title>
        <authorList>
            <person name="Wong S.-K."/>
            <person name="Yoshizawa S."/>
            <person name="Nakajima Y."/>
            <person name="Ogura Y."/>
            <person name="Tetsuya H."/>
            <person name="Hamasaki K."/>
        </authorList>
    </citation>
    <scope>NUCLEOTIDE SEQUENCE [LARGE SCALE GENOMIC DNA]</scope>
    <source>
        <strain evidence="2 3">SK-16</strain>
    </source>
</reference>
<dbReference type="STRING" id="1849968.A8C32_18140"/>
<dbReference type="OrthoDB" id="1257582at2"/>
<accession>A0A1E5T7S6</accession>
<proteinExistence type="predicted"/>
<feature type="chain" id="PRO_5009186202" description="DUF4142 domain-containing protein" evidence="1">
    <location>
        <begin position="20"/>
        <end position="167"/>
    </location>
</feature>